<sequence length="1262" mass="134420">MIRTVRRALGALAIGAVVMSGALVPAPASAEVPAAATSAVPASAPPAITQTVSDAGFTHPGIGFSADHLDTMRTQVLAGVDPWKSYYAAMTQTKYASKDYRAENAQPGTDLPKDDAYASVGMRSMALRDSIGAMTQALEYVVTGDEQYRANALHVLRTWSSLDPAKYAYFADAHIHTGVPLYYMLIAAELVRSTEPASAELDGYDLRWTEDDEQRIEDNLIHPVLDTFLYSKNRLWNQHLYGVIGMISAAIFLDDAELYAERVEWFTVNAGYESEHDLYGGDVNGALASIFREVTADAPGNTTGAAFVQHREMLRDQAHGQGDVDLLVALARIVDTQGTRIDPVHGTVSDAADAVSPYAFLDNRILEGADVFDAFMMGEEVPYIPATEGGSISQAYRGRLQDPLSEAYLQYRYVAGVDVAAEAPYVAELYEQRDGPLYYYGTGVQNFWNDRGSDYTGAEYWVAFPAELADEAGAAAPLASSAELSVSTFGRPLDGGAQRRADADGTGYIRLDAAAEGQLAVRRAVWADRGKTALVGVKVRSDGAARLEASRTSGEEPFAEVVVPDTGGEWRYVWLDIALESVPAAVGDNIVFLRAGGSDSHVDVASVLAQANGVLTPPVFADAPALDLVAVADETWTRAFAASDAGGGAPALTLQNAPAGAVLDEGTVSWTPEEPGSTEFVVAASDGTAVTALPVSIVVAEDRPAAIGVIDGRVAAAETYTSSSWAAYTAAREEAVQQSSSADDAAFARLLDGLSGAASALVPLSPRLADGSLDYRTLVSAPPLTAAQLSALVDGDNQTTWGDQKVPSIVFDFGAGFRVSAHRFGFQARDTFANRAEGTNAYGSDDGVTWTLLTAHPNVGQDASLEWIDVRPEVRDLAFRFVKLQVDEPGVPSDPAFPGIWSIADLRIDGVRSETVGSMQTVSLSSSDAEARRVVDGDQVRLRMTGPEGNTDVAVRILGADARVESPHAGEWVATATVPTGLERGTAVTFTADFTTPDGRAADTIYATTDGTGLVVSTDRGRIDDAFAGAAVLRPDGVVDAAWTQYTAKMFDGDAATHSDTRLNSGLYGNVWDFGPRATASLTGAELLVRQDGYGTSRIADMRLEGSNDMATWTRLTPAAPAKTLAWQQWTVTDDTPFRYVRLVNGQILNVAELVLFGATQPVWDAATVYDSGDRVSYGGVVYVAQWWTKGQVPGSTTTGSWMAQGALVPAAGEGVRTWTQSWVYRNGDVVEFGGHTYRARWWARGQQPGAANGPWQDLGAY</sequence>
<dbReference type="GO" id="GO:0005576">
    <property type="term" value="C:extracellular region"/>
    <property type="evidence" value="ECO:0007669"/>
    <property type="project" value="InterPro"/>
</dbReference>
<dbReference type="InterPro" id="IPR008929">
    <property type="entry name" value="Chondroitin_lyas"/>
</dbReference>
<dbReference type="GO" id="GO:0004553">
    <property type="term" value="F:hydrolase activity, hydrolyzing O-glycosyl compounds"/>
    <property type="evidence" value="ECO:0007669"/>
    <property type="project" value="InterPro"/>
</dbReference>
<feature type="signal peptide" evidence="2">
    <location>
        <begin position="1"/>
        <end position="30"/>
    </location>
</feature>
<dbReference type="OrthoDB" id="99456at2"/>
<feature type="domain" description="Chitin-binding type-3" evidence="3">
    <location>
        <begin position="1161"/>
        <end position="1205"/>
    </location>
</feature>
<dbReference type="RefSeq" id="WP_045257233.1">
    <property type="nucleotide sequence ID" value="NZ_JYJB01000008.1"/>
</dbReference>
<dbReference type="GO" id="GO:0016829">
    <property type="term" value="F:lyase activity"/>
    <property type="evidence" value="ECO:0007669"/>
    <property type="project" value="UniProtKB-KW"/>
</dbReference>
<dbReference type="GO" id="GO:0030246">
    <property type="term" value="F:carbohydrate binding"/>
    <property type="evidence" value="ECO:0007669"/>
    <property type="project" value="InterPro"/>
</dbReference>
<organism evidence="4 5">
    <name type="scientific">Microbacterium hydrocarbonoxydans</name>
    <dbReference type="NCBI Taxonomy" id="273678"/>
    <lineage>
        <taxon>Bacteria</taxon>
        <taxon>Bacillati</taxon>
        <taxon>Actinomycetota</taxon>
        <taxon>Actinomycetes</taxon>
        <taxon>Micrococcales</taxon>
        <taxon>Microbacteriaceae</taxon>
        <taxon>Microbacterium</taxon>
    </lineage>
</organism>
<dbReference type="GO" id="GO:0042597">
    <property type="term" value="C:periplasmic space"/>
    <property type="evidence" value="ECO:0007669"/>
    <property type="project" value="InterPro"/>
</dbReference>
<dbReference type="CDD" id="cd12215">
    <property type="entry name" value="ChiC_BD"/>
    <property type="match status" value="2"/>
</dbReference>
<dbReference type="InterPro" id="IPR036573">
    <property type="entry name" value="CBM_sf_5/12"/>
</dbReference>
<name>A0A0M2HSS2_9MICO</name>
<proteinExistence type="predicted"/>
<gene>
    <name evidence="4" type="ORF">RS84_01599</name>
</gene>
<dbReference type="Pfam" id="PF02839">
    <property type="entry name" value="CBM_5_12"/>
    <property type="match status" value="1"/>
</dbReference>
<dbReference type="Proteomes" id="UP000033900">
    <property type="component" value="Unassembled WGS sequence"/>
</dbReference>
<dbReference type="SUPFAM" id="SSF48230">
    <property type="entry name" value="Chondroitin AC/alginate lyase"/>
    <property type="match status" value="1"/>
</dbReference>
<dbReference type="GO" id="GO:0005975">
    <property type="term" value="P:carbohydrate metabolic process"/>
    <property type="evidence" value="ECO:0007669"/>
    <property type="project" value="InterPro"/>
</dbReference>
<dbReference type="EMBL" id="JYJB01000008">
    <property type="protein sequence ID" value="KJL47970.1"/>
    <property type="molecule type" value="Genomic_DNA"/>
</dbReference>
<protein>
    <submittedName>
        <fullName evidence="4">Carbohydrate binding domain protein</fullName>
    </submittedName>
</protein>
<dbReference type="InterPro" id="IPR013783">
    <property type="entry name" value="Ig-like_fold"/>
</dbReference>
<dbReference type="Gene3D" id="2.10.10.20">
    <property type="entry name" value="Carbohydrate-binding module superfamily 5/12"/>
    <property type="match status" value="2"/>
</dbReference>
<dbReference type="InterPro" id="IPR008979">
    <property type="entry name" value="Galactose-bd-like_sf"/>
</dbReference>
<dbReference type="AlphaFoldDB" id="A0A0M2HSS2"/>
<accession>A0A0M2HSS2</accession>
<keyword evidence="5" id="KW-1185">Reference proteome</keyword>
<dbReference type="STRING" id="273678.RS84_01599"/>
<evidence type="ECO:0000313" key="4">
    <source>
        <dbReference type="EMBL" id="KJL47970.1"/>
    </source>
</evidence>
<dbReference type="Gene3D" id="1.50.10.100">
    <property type="entry name" value="Chondroitin AC/alginate lyase"/>
    <property type="match status" value="1"/>
</dbReference>
<dbReference type="Gene3D" id="2.60.40.10">
    <property type="entry name" value="Immunoglobulins"/>
    <property type="match status" value="1"/>
</dbReference>
<feature type="chain" id="PRO_5005634330" evidence="2">
    <location>
        <begin position="31"/>
        <end position="1262"/>
    </location>
</feature>
<feature type="domain" description="Chitin-binding type-3" evidence="3">
    <location>
        <begin position="1216"/>
        <end position="1259"/>
    </location>
</feature>
<dbReference type="SUPFAM" id="SSF49785">
    <property type="entry name" value="Galactose-binding domain-like"/>
    <property type="match status" value="2"/>
</dbReference>
<evidence type="ECO:0000256" key="1">
    <source>
        <dbReference type="ARBA" id="ARBA00022801"/>
    </source>
</evidence>
<comment type="caution">
    <text evidence="4">The sequence shown here is derived from an EMBL/GenBank/DDBJ whole genome shotgun (WGS) entry which is preliminary data.</text>
</comment>
<dbReference type="SMART" id="SM00495">
    <property type="entry name" value="ChtBD3"/>
    <property type="match status" value="2"/>
</dbReference>
<keyword evidence="1" id="KW-0378">Hydrolase</keyword>
<reference evidence="4 5" key="1">
    <citation type="submission" date="2015-02" db="EMBL/GenBank/DDBJ databases">
        <title>Draft genome sequences of ten Microbacterium spp. with emphasis on heavy metal contaminated environments.</title>
        <authorList>
            <person name="Corretto E."/>
        </authorList>
    </citation>
    <scope>NUCLEOTIDE SEQUENCE [LARGE SCALE GENOMIC DNA]</scope>
    <source>
        <strain evidence="4 5">SA35</strain>
    </source>
</reference>
<dbReference type="PATRIC" id="fig|273678.4.peg.1598"/>
<keyword evidence="2" id="KW-0732">Signal</keyword>
<dbReference type="Gene3D" id="2.60.120.260">
    <property type="entry name" value="Galactose-binding domain-like"/>
    <property type="match status" value="2"/>
</dbReference>
<evidence type="ECO:0000259" key="3">
    <source>
        <dbReference type="SMART" id="SM00495"/>
    </source>
</evidence>
<dbReference type="InterPro" id="IPR003610">
    <property type="entry name" value="CBM5/12"/>
</dbReference>
<dbReference type="SUPFAM" id="SSF51055">
    <property type="entry name" value="Carbohydrate binding domain"/>
    <property type="match status" value="2"/>
</dbReference>
<evidence type="ECO:0000313" key="5">
    <source>
        <dbReference type="Proteomes" id="UP000033900"/>
    </source>
</evidence>
<evidence type="ECO:0000256" key="2">
    <source>
        <dbReference type="SAM" id="SignalP"/>
    </source>
</evidence>